<dbReference type="Proteomes" id="UP001500630">
    <property type="component" value="Unassembled WGS sequence"/>
</dbReference>
<keyword evidence="1" id="KW-0812">Transmembrane</keyword>
<name>A0ABP6XVY0_9ACTN</name>
<proteinExistence type="predicted"/>
<keyword evidence="1" id="KW-1133">Transmembrane helix</keyword>
<sequence length="181" mass="19989">MNRRIEGVKRMAVSRGRSYLNSRVVRVIVRIAVSMAAVLFVVGLGAAPLYSLFEPDVDRVDPAALSELESIGQVVVEDGATGHVWENSYVELKYIVVHIDDSVKRDILAEAEQRLHRGGWRVRNRDLSDIDMKSARWPHAFVSVEPLAGAVLSSELREAAAATGLPMDEMVYITVTGWASD</sequence>
<evidence type="ECO:0000313" key="2">
    <source>
        <dbReference type="EMBL" id="GAA3570895.1"/>
    </source>
</evidence>
<dbReference type="EMBL" id="BAABDQ010000013">
    <property type="protein sequence ID" value="GAA3570895.1"/>
    <property type="molecule type" value="Genomic_DNA"/>
</dbReference>
<organism evidence="2 3">
    <name type="scientific">Nonomuraea rosea</name>
    <dbReference type="NCBI Taxonomy" id="638574"/>
    <lineage>
        <taxon>Bacteria</taxon>
        <taxon>Bacillati</taxon>
        <taxon>Actinomycetota</taxon>
        <taxon>Actinomycetes</taxon>
        <taxon>Streptosporangiales</taxon>
        <taxon>Streptosporangiaceae</taxon>
        <taxon>Nonomuraea</taxon>
    </lineage>
</organism>
<evidence type="ECO:0008006" key="4">
    <source>
        <dbReference type="Google" id="ProtNLM"/>
    </source>
</evidence>
<feature type="transmembrane region" description="Helical" evidence="1">
    <location>
        <begin position="27"/>
        <end position="50"/>
    </location>
</feature>
<protein>
    <recommendedName>
        <fullName evidence="4">DUF541 domain-containing protein</fullName>
    </recommendedName>
</protein>
<gene>
    <name evidence="2" type="ORF">GCM10022419_059710</name>
</gene>
<evidence type="ECO:0000313" key="3">
    <source>
        <dbReference type="Proteomes" id="UP001500630"/>
    </source>
</evidence>
<reference evidence="3" key="1">
    <citation type="journal article" date="2019" name="Int. J. Syst. Evol. Microbiol.">
        <title>The Global Catalogue of Microorganisms (GCM) 10K type strain sequencing project: providing services to taxonomists for standard genome sequencing and annotation.</title>
        <authorList>
            <consortium name="The Broad Institute Genomics Platform"/>
            <consortium name="The Broad Institute Genome Sequencing Center for Infectious Disease"/>
            <person name="Wu L."/>
            <person name="Ma J."/>
        </authorList>
    </citation>
    <scope>NUCLEOTIDE SEQUENCE [LARGE SCALE GENOMIC DNA]</scope>
    <source>
        <strain evidence="3">JCM 17326</strain>
    </source>
</reference>
<keyword evidence="3" id="KW-1185">Reference proteome</keyword>
<keyword evidence="1" id="KW-0472">Membrane</keyword>
<comment type="caution">
    <text evidence="2">The sequence shown here is derived from an EMBL/GenBank/DDBJ whole genome shotgun (WGS) entry which is preliminary data.</text>
</comment>
<accession>A0ABP6XVY0</accession>
<evidence type="ECO:0000256" key="1">
    <source>
        <dbReference type="SAM" id="Phobius"/>
    </source>
</evidence>